<name>A0A3N1CXN0_9ACTN</name>
<organism evidence="3 4">
    <name type="scientific">Actinocorallia herbida</name>
    <dbReference type="NCBI Taxonomy" id="58109"/>
    <lineage>
        <taxon>Bacteria</taxon>
        <taxon>Bacillati</taxon>
        <taxon>Actinomycetota</taxon>
        <taxon>Actinomycetes</taxon>
        <taxon>Streptosporangiales</taxon>
        <taxon>Thermomonosporaceae</taxon>
        <taxon>Actinocorallia</taxon>
    </lineage>
</organism>
<reference evidence="3 4" key="1">
    <citation type="submission" date="2018-11" db="EMBL/GenBank/DDBJ databases">
        <title>Sequencing the genomes of 1000 actinobacteria strains.</title>
        <authorList>
            <person name="Klenk H.-P."/>
        </authorList>
    </citation>
    <scope>NUCLEOTIDE SEQUENCE [LARGE SCALE GENOMIC DNA]</scope>
    <source>
        <strain evidence="3 4">DSM 44254</strain>
    </source>
</reference>
<feature type="transmembrane region" description="Helical" evidence="1">
    <location>
        <begin position="403"/>
        <end position="424"/>
    </location>
</feature>
<evidence type="ECO:0000256" key="2">
    <source>
        <dbReference type="SAM" id="SignalP"/>
    </source>
</evidence>
<dbReference type="OrthoDB" id="3264110at2"/>
<keyword evidence="4" id="KW-1185">Reference proteome</keyword>
<dbReference type="InterPro" id="IPR017850">
    <property type="entry name" value="Alkaline_phosphatase_core_sf"/>
</dbReference>
<protein>
    <submittedName>
        <fullName evidence="3">Uncharacterized protein</fullName>
    </submittedName>
</protein>
<feature type="transmembrane region" description="Helical" evidence="1">
    <location>
        <begin position="313"/>
        <end position="334"/>
    </location>
</feature>
<comment type="caution">
    <text evidence="3">The sequence shown here is derived from an EMBL/GenBank/DDBJ whole genome shotgun (WGS) entry which is preliminary data.</text>
</comment>
<sequence length="680" mass="69745">MKRFAGLVVAVLAVVPLLWAPASAAGASRVVLIGIPSLRWADVQPGRAPHLRRLAARSAVGLLSAKSIGHSTCPMDGWATVSSGSRAATNLCAGEPNVESDGQGAVVEDMPSIGRYVDSLGFPSRIGLLGDAVHRSGGCVSAAGPGAALGGADASGRIDRYSADPAAANVTDCAVTLVSFDDLVHREGERRRDATRRVDTAIGALLARIPEGTTVVVAGISDHWGVPRLRAVLASGTGFDRRSLGSASTRQPDVVILPDLTATVLDAAGIQAPDTLVGTPARAGGGPHERLGDEIRRLNVQAAEGEVLKRVSFGFHLGWVIALYTVYALGVVALRRRGRWLPAIRAAALAAAALPVSTYLVNLLPWAAPPWSVDPGAALVGGVLLCDALITTAVLAATRRRSALAPVLAVAGLSAAVPAADQLFGMNLQVNSLMGYSHLGGWRYFGMGNVGFAVLTTATLLAASVLAQRTHDRGRPGAALGVIAGLGACAALLDGLPLWGSDFGGMIAFIPGLAVTLLVASRRRISAVKLAVLAAVTAAVVLAVAYADSLRPAADRTHIGRFVHDLLNGDAGPVVARKLTVMTRSFTDLRFAPLALTAVLFLVLLLRGPAKDLLARAPLFQAGLLGAVTTLVVGTLANDSGVSILTLGLTVLVPLTLAATTRNLASEPAAPAPKPRGPVP</sequence>
<feature type="signal peptide" evidence="2">
    <location>
        <begin position="1"/>
        <end position="24"/>
    </location>
</feature>
<feature type="transmembrane region" description="Helical" evidence="1">
    <location>
        <begin position="589"/>
        <end position="606"/>
    </location>
</feature>
<dbReference type="AlphaFoldDB" id="A0A3N1CXN0"/>
<dbReference type="SUPFAM" id="SSF53649">
    <property type="entry name" value="Alkaline phosphatase-like"/>
    <property type="match status" value="1"/>
</dbReference>
<feature type="transmembrane region" description="Helical" evidence="1">
    <location>
        <begin position="642"/>
        <end position="660"/>
    </location>
</feature>
<proteinExistence type="predicted"/>
<evidence type="ECO:0000313" key="4">
    <source>
        <dbReference type="Proteomes" id="UP000272400"/>
    </source>
</evidence>
<feature type="transmembrane region" description="Helical" evidence="1">
    <location>
        <begin position="444"/>
        <end position="466"/>
    </location>
</feature>
<evidence type="ECO:0000313" key="3">
    <source>
        <dbReference type="EMBL" id="ROO85996.1"/>
    </source>
</evidence>
<feature type="chain" id="PRO_5018014973" evidence="2">
    <location>
        <begin position="25"/>
        <end position="680"/>
    </location>
</feature>
<keyword evidence="1" id="KW-0812">Transmembrane</keyword>
<feature type="transmembrane region" description="Helical" evidence="1">
    <location>
        <begin position="346"/>
        <end position="364"/>
    </location>
</feature>
<dbReference type="RefSeq" id="WP_148085992.1">
    <property type="nucleotide sequence ID" value="NZ_RJKE01000001.1"/>
</dbReference>
<keyword evidence="1" id="KW-0472">Membrane</keyword>
<dbReference type="Gene3D" id="3.40.720.10">
    <property type="entry name" value="Alkaline Phosphatase, subunit A"/>
    <property type="match status" value="1"/>
</dbReference>
<feature type="transmembrane region" description="Helical" evidence="1">
    <location>
        <begin position="618"/>
        <end position="636"/>
    </location>
</feature>
<keyword evidence="1" id="KW-1133">Transmembrane helix</keyword>
<feature type="transmembrane region" description="Helical" evidence="1">
    <location>
        <begin position="478"/>
        <end position="497"/>
    </location>
</feature>
<gene>
    <name evidence="3" type="ORF">EDD29_3553</name>
</gene>
<dbReference type="Proteomes" id="UP000272400">
    <property type="component" value="Unassembled WGS sequence"/>
</dbReference>
<evidence type="ECO:0000256" key="1">
    <source>
        <dbReference type="SAM" id="Phobius"/>
    </source>
</evidence>
<feature type="transmembrane region" description="Helical" evidence="1">
    <location>
        <begin position="503"/>
        <end position="520"/>
    </location>
</feature>
<feature type="transmembrane region" description="Helical" evidence="1">
    <location>
        <begin position="376"/>
        <end position="396"/>
    </location>
</feature>
<dbReference type="EMBL" id="RJKE01000001">
    <property type="protein sequence ID" value="ROO85996.1"/>
    <property type="molecule type" value="Genomic_DNA"/>
</dbReference>
<feature type="transmembrane region" description="Helical" evidence="1">
    <location>
        <begin position="527"/>
        <end position="547"/>
    </location>
</feature>
<accession>A0A3N1CXN0</accession>
<keyword evidence="2" id="KW-0732">Signal</keyword>